<comment type="caution">
    <text evidence="2">The sequence shown here is derived from an EMBL/GenBank/DDBJ whole genome shotgun (WGS) entry which is preliminary data.</text>
</comment>
<evidence type="ECO:0000313" key="2">
    <source>
        <dbReference type="EMBL" id="RDD61460.1"/>
    </source>
</evidence>
<dbReference type="EMBL" id="QPMH01000012">
    <property type="protein sequence ID" value="RDD61460.1"/>
    <property type="molecule type" value="Genomic_DNA"/>
</dbReference>
<dbReference type="RefSeq" id="WP_114582713.1">
    <property type="nucleotide sequence ID" value="NZ_QPMH01000012.1"/>
</dbReference>
<protein>
    <submittedName>
        <fullName evidence="2">Uncharacterized protein</fullName>
    </submittedName>
</protein>
<sequence length="201" mass="23086">MHISLSDTTTEYAALLEKDAELSDMEKRLDQERDQIAADLRRQEIHSEQEWRTKVGSRQRRPADDRAAELLNGYASPKVDAEPDNPFPRLIEIDDEIRACRQARRQLRDKIEQERLVASDEICRQVKPEHDRLRDKAAKALAEAIRAYDAYGDFKAQLRNANVSFGQLGVLNADTSAIRRELARHIRDGNLNRNIVKGIKT</sequence>
<keyword evidence="3" id="KW-1185">Reference proteome</keyword>
<dbReference type="Proteomes" id="UP000253941">
    <property type="component" value="Unassembled WGS sequence"/>
</dbReference>
<name>A0A369T826_9PROT</name>
<evidence type="ECO:0000256" key="1">
    <source>
        <dbReference type="SAM" id="Coils"/>
    </source>
</evidence>
<feature type="coiled-coil region" evidence="1">
    <location>
        <begin position="15"/>
        <end position="42"/>
    </location>
</feature>
<reference evidence="2 3" key="1">
    <citation type="submission" date="2018-07" db="EMBL/GenBank/DDBJ databases">
        <title>Venubactetium sediminum gen. nov., sp. nov., isolated from a marine solar saltern.</title>
        <authorList>
            <person name="Wang S."/>
        </authorList>
    </citation>
    <scope>NUCLEOTIDE SEQUENCE [LARGE SCALE GENOMIC DNA]</scope>
    <source>
        <strain evidence="2 3">WD2A32</strain>
    </source>
</reference>
<gene>
    <name evidence="2" type="ORF">DRB17_13375</name>
</gene>
<accession>A0A369T826</accession>
<keyword evidence="1" id="KW-0175">Coiled coil</keyword>
<dbReference type="AlphaFoldDB" id="A0A369T826"/>
<evidence type="ECO:0000313" key="3">
    <source>
        <dbReference type="Proteomes" id="UP000253941"/>
    </source>
</evidence>
<proteinExistence type="predicted"/>
<organism evidence="2 3">
    <name type="scientific">Ferruginivarius sediminum</name>
    <dbReference type="NCBI Taxonomy" id="2661937"/>
    <lineage>
        <taxon>Bacteria</taxon>
        <taxon>Pseudomonadati</taxon>
        <taxon>Pseudomonadota</taxon>
        <taxon>Alphaproteobacteria</taxon>
        <taxon>Rhodospirillales</taxon>
        <taxon>Rhodospirillaceae</taxon>
        <taxon>Ferruginivarius</taxon>
    </lineage>
</organism>